<dbReference type="EMBL" id="JACBZN010000001">
    <property type="protein sequence ID" value="NYI39532.1"/>
    <property type="molecule type" value="Genomic_DNA"/>
</dbReference>
<organism evidence="6 9">
    <name type="scientific">Aeromicrobium tamlense</name>
    <dbReference type="NCBI Taxonomy" id="375541"/>
    <lineage>
        <taxon>Bacteria</taxon>
        <taxon>Bacillati</taxon>
        <taxon>Actinomycetota</taxon>
        <taxon>Actinomycetes</taxon>
        <taxon>Propionibacteriales</taxon>
        <taxon>Nocardioidaceae</taxon>
        <taxon>Aeromicrobium</taxon>
    </lineage>
</organism>
<dbReference type="Pfam" id="PF02518">
    <property type="entry name" value="HATPase_c"/>
    <property type="match status" value="1"/>
</dbReference>
<keyword evidence="1" id="KW-0808">Transferase</keyword>
<dbReference type="PANTHER" id="PTHR24421">
    <property type="entry name" value="NITRATE/NITRITE SENSOR PROTEIN NARX-RELATED"/>
    <property type="match status" value="1"/>
</dbReference>
<dbReference type="InterPro" id="IPR003594">
    <property type="entry name" value="HATPase_dom"/>
</dbReference>
<keyword evidence="3" id="KW-0902">Two-component regulatory system</keyword>
<evidence type="ECO:0000256" key="4">
    <source>
        <dbReference type="SAM" id="Phobius"/>
    </source>
</evidence>
<evidence type="ECO:0000256" key="3">
    <source>
        <dbReference type="ARBA" id="ARBA00023012"/>
    </source>
</evidence>
<dbReference type="Gene3D" id="3.30.565.10">
    <property type="entry name" value="Histidine kinase-like ATPase, C-terminal domain"/>
    <property type="match status" value="1"/>
</dbReference>
<keyword evidence="4" id="KW-1133">Transmembrane helix</keyword>
<dbReference type="InterPro" id="IPR050482">
    <property type="entry name" value="Sensor_HK_TwoCompSys"/>
</dbReference>
<dbReference type="AlphaFoldDB" id="A0A8I0KGL4"/>
<evidence type="ECO:0000256" key="2">
    <source>
        <dbReference type="ARBA" id="ARBA00022777"/>
    </source>
</evidence>
<feature type="transmembrane region" description="Helical" evidence="4">
    <location>
        <begin position="164"/>
        <end position="184"/>
    </location>
</feature>
<evidence type="ECO:0000313" key="6">
    <source>
        <dbReference type="EMBL" id="MBD1269811.1"/>
    </source>
</evidence>
<dbReference type="GO" id="GO:0000160">
    <property type="term" value="P:phosphorelay signal transduction system"/>
    <property type="evidence" value="ECO:0007669"/>
    <property type="project" value="UniProtKB-KW"/>
</dbReference>
<keyword evidence="4" id="KW-0472">Membrane</keyword>
<feature type="transmembrane region" description="Helical" evidence="4">
    <location>
        <begin position="139"/>
        <end position="158"/>
    </location>
</feature>
<reference evidence="6" key="2">
    <citation type="submission" date="2020-09" db="EMBL/GenBank/DDBJ databases">
        <title>Novel species in genus Aeromicrobium.</title>
        <authorList>
            <person name="Zhang G."/>
        </authorList>
    </citation>
    <scope>NUCLEOTIDE SEQUENCE</scope>
    <source>
        <strain evidence="6">SSW1-57</strain>
    </source>
</reference>
<keyword evidence="4" id="KW-0812">Transmembrane</keyword>
<dbReference type="EMBL" id="JACWMT010000001">
    <property type="protein sequence ID" value="MBD1269811.1"/>
    <property type="molecule type" value="Genomic_DNA"/>
</dbReference>
<dbReference type="InterPro" id="IPR036890">
    <property type="entry name" value="HATPase_C_sf"/>
</dbReference>
<evidence type="ECO:0000259" key="5">
    <source>
        <dbReference type="Pfam" id="PF02518"/>
    </source>
</evidence>
<proteinExistence type="predicted"/>
<feature type="domain" description="Histidine kinase/HSP90-like ATPase" evidence="5">
    <location>
        <begin position="304"/>
        <end position="387"/>
    </location>
</feature>
<gene>
    <name evidence="7" type="ORF">BJ975_002907</name>
    <name evidence="6" type="ORF">IDH50_06200</name>
</gene>
<keyword evidence="8" id="KW-1185">Reference proteome</keyword>
<feature type="transmembrane region" description="Helical" evidence="4">
    <location>
        <begin position="53"/>
        <end position="78"/>
    </location>
</feature>
<reference evidence="7 8" key="1">
    <citation type="submission" date="2020-07" db="EMBL/GenBank/DDBJ databases">
        <title>Sequencing the genomes of 1000 actinobacteria strains.</title>
        <authorList>
            <person name="Klenk H.-P."/>
        </authorList>
    </citation>
    <scope>NUCLEOTIDE SEQUENCE [LARGE SCALE GENOMIC DNA]</scope>
    <source>
        <strain evidence="7 8">DSM 19087</strain>
    </source>
</reference>
<evidence type="ECO:0000256" key="1">
    <source>
        <dbReference type="ARBA" id="ARBA00022679"/>
    </source>
</evidence>
<protein>
    <recommendedName>
        <fullName evidence="5">Histidine kinase/HSP90-like ATPase domain-containing protein</fullName>
    </recommendedName>
</protein>
<accession>A0A8I0KGL4</accession>
<sequence>MGSRSEALSRASSRSSARRAEWGIALVAPTMRAIVVVQILLSVTSGASISVHAVAYWVLSLCVIAVSVLLMTQCLVTGTVRRGLWHGPDVLLAWIAIPAMNLLLPGSHVVGTWEAWASGFAINVAALAAAWMRPAVAVGHGLALGGWYLVWTSAAGTTSWETNLSNALTVPGYAAVVALLTYYLRALARDADRSREDAVAATRALELERYQLTVHDASSILRLLSDEDTPAEVLPGLRVQADREAKRLRTYLGAESAPAHPAVRTVGAMLATALEGFDDLPLEPAVALGAHVELDEDVWVAAGRAVTTVLHNVRLHARAHQVVVHADTDGETWEVVVSDDGVGFDQDSQPLGFGLDTQVGQALRDVGVSVDLRSAPGRGTSVTITGPVHEEDR</sequence>
<evidence type="ECO:0000313" key="7">
    <source>
        <dbReference type="EMBL" id="NYI39532.1"/>
    </source>
</evidence>
<dbReference type="GO" id="GO:0016301">
    <property type="term" value="F:kinase activity"/>
    <property type="evidence" value="ECO:0007669"/>
    <property type="project" value="UniProtKB-KW"/>
</dbReference>
<feature type="transmembrane region" description="Helical" evidence="4">
    <location>
        <begin position="20"/>
        <end position="41"/>
    </location>
</feature>
<dbReference type="SUPFAM" id="SSF55874">
    <property type="entry name" value="ATPase domain of HSP90 chaperone/DNA topoisomerase II/histidine kinase"/>
    <property type="match status" value="1"/>
</dbReference>
<dbReference type="Proteomes" id="UP000659061">
    <property type="component" value="Unassembled WGS sequence"/>
</dbReference>
<keyword evidence="2" id="KW-0418">Kinase</keyword>
<comment type="caution">
    <text evidence="6">The sequence shown here is derived from an EMBL/GenBank/DDBJ whole genome shotgun (WGS) entry which is preliminary data.</text>
</comment>
<dbReference type="Proteomes" id="UP000587211">
    <property type="component" value="Unassembled WGS sequence"/>
</dbReference>
<dbReference type="RefSeq" id="WP_179427265.1">
    <property type="nucleotide sequence ID" value="NZ_BAAAMP010000002.1"/>
</dbReference>
<name>A0A8I0KGL4_9ACTN</name>
<feature type="transmembrane region" description="Helical" evidence="4">
    <location>
        <begin position="90"/>
        <end position="109"/>
    </location>
</feature>
<evidence type="ECO:0000313" key="9">
    <source>
        <dbReference type="Proteomes" id="UP000659061"/>
    </source>
</evidence>
<evidence type="ECO:0000313" key="8">
    <source>
        <dbReference type="Proteomes" id="UP000587211"/>
    </source>
</evidence>